<keyword evidence="1 3" id="KW-0732">Signal</keyword>
<feature type="region of interest" description="Disordered" evidence="2">
    <location>
        <begin position="675"/>
        <end position="698"/>
    </location>
</feature>
<dbReference type="InterPro" id="IPR023854">
    <property type="entry name" value="PGA_deacetylase_PgaB"/>
</dbReference>
<feature type="signal peptide" evidence="3">
    <location>
        <begin position="1"/>
        <end position="33"/>
    </location>
</feature>
<evidence type="ECO:0000256" key="1">
    <source>
        <dbReference type="ARBA" id="ARBA00022729"/>
    </source>
</evidence>
<comment type="caution">
    <text evidence="5">The sequence shown here is derived from an EMBL/GenBank/DDBJ whole genome shotgun (WGS) entry which is preliminary data.</text>
</comment>
<dbReference type="Gene3D" id="3.20.20.370">
    <property type="entry name" value="Glycoside hydrolase/deacetylase"/>
    <property type="match status" value="1"/>
</dbReference>
<organism evidence="5 6">
    <name type="scientific">Variovorax paradoxus</name>
    <dbReference type="NCBI Taxonomy" id="34073"/>
    <lineage>
        <taxon>Bacteria</taxon>
        <taxon>Pseudomonadati</taxon>
        <taxon>Pseudomonadota</taxon>
        <taxon>Betaproteobacteria</taxon>
        <taxon>Burkholderiales</taxon>
        <taxon>Comamonadaceae</taxon>
        <taxon>Variovorax</taxon>
    </lineage>
</organism>
<name>A0AA91IBB5_VARPD</name>
<dbReference type="SUPFAM" id="SSF88713">
    <property type="entry name" value="Glycoside hydrolase/deacetylase"/>
    <property type="match status" value="1"/>
</dbReference>
<evidence type="ECO:0000256" key="3">
    <source>
        <dbReference type="SAM" id="SignalP"/>
    </source>
</evidence>
<dbReference type="InterPro" id="IPR011330">
    <property type="entry name" value="Glyco_hydro/deAcase_b/a-brl"/>
</dbReference>
<protein>
    <submittedName>
        <fullName evidence="5">Poly-beta-1,6-N-acetyl-D-glucosamine N-deacetylase PgaB</fullName>
    </submittedName>
</protein>
<dbReference type="AlphaFoldDB" id="A0AA91IBB5"/>
<dbReference type="Gene3D" id="3.20.20.80">
    <property type="entry name" value="Glycosidases"/>
    <property type="match status" value="1"/>
</dbReference>
<dbReference type="GO" id="GO:0016810">
    <property type="term" value="F:hydrolase activity, acting on carbon-nitrogen (but not peptide) bonds"/>
    <property type="evidence" value="ECO:0007669"/>
    <property type="project" value="InterPro"/>
</dbReference>
<sequence>MRTTDNNPMTFLRAAMLWLVIAAASALALPAFAQPLPPADPDDGLSFRVLSFHDVRTGVRASFEQSPDETAVDDSTLAEVFAWLQYSGYHPVSLQQIVDARAGGKPLPSQPVLLTFDDGYRSAYTKVFPLLKRFNYPALFALVTSWLDVPEGQLVHWGDKPAPRENFLLWPEAAEMARSGLVEFASHTDAMHTGVLANPQGNMLPSAATHRYDPKTGRYEDDETYVRRIEADLRRSREIIEARTGARVRATVWPYGAYNTAALEASKRAGMPITFTLDDGANTQAVPLTRIRRALAAYDNKAPDYAQLLRSPVGGEVRPVNRVMHVDLDYVYDPDPAQQERNLSALIDRVAAVRPRSVFLQAYADPDGDGVADALYFPNRHLPMRADLFSRAAWQLRTRTGVKVYAWMPVTAFRLPASNPLATHTVMAQGGTMPPGRYHRLTPFDPAVRTLVGDIYEDLGRHAFFEGVLFHDDATLSDDEDASPAALAAYAKWGLPPDVAAIRADPALAARWSAAKTRYLIDFTHELAARLGAWRPALETARNLYARPVLEPQAEQWFAQNYEASLAAYDYVALMAMPRMEQKADADAWLARLARRAADTPRGLDGTVFELQARDWRTGKPVADAELARQWTLLQRAGVRHLGYYPDDFLNNQPSLDVVRRAISVRTLLPRALRASAAETTPPQAPQASPPAHGERTP</sequence>
<dbReference type="GO" id="GO:0005975">
    <property type="term" value="P:carbohydrate metabolic process"/>
    <property type="evidence" value="ECO:0007669"/>
    <property type="project" value="InterPro"/>
</dbReference>
<dbReference type="InterPro" id="IPR032772">
    <property type="entry name" value="PGA_deacetylase_PgaB_C"/>
</dbReference>
<evidence type="ECO:0000313" key="6">
    <source>
        <dbReference type="Proteomes" id="UP000077852"/>
    </source>
</evidence>
<evidence type="ECO:0000313" key="5">
    <source>
        <dbReference type="EMBL" id="OAK63144.1"/>
    </source>
</evidence>
<dbReference type="NCBIfam" id="TIGR03938">
    <property type="entry name" value="deacetyl_PgaB"/>
    <property type="match status" value="1"/>
</dbReference>
<feature type="chain" id="PRO_5041729369" evidence="3">
    <location>
        <begin position="34"/>
        <end position="698"/>
    </location>
</feature>
<dbReference type="PROSITE" id="PS51677">
    <property type="entry name" value="NODB"/>
    <property type="match status" value="1"/>
</dbReference>
<dbReference type="InterPro" id="IPR002509">
    <property type="entry name" value="NODB_dom"/>
</dbReference>
<feature type="domain" description="NodB homology" evidence="4">
    <location>
        <begin position="110"/>
        <end position="354"/>
    </location>
</feature>
<evidence type="ECO:0000259" key="4">
    <source>
        <dbReference type="PROSITE" id="PS51677"/>
    </source>
</evidence>
<reference evidence="5 6" key="1">
    <citation type="submission" date="2016-03" db="EMBL/GenBank/DDBJ databases">
        <title>Genome sequence of Variovorax paradoxus KB5.</title>
        <authorList>
            <person name="Jeong H."/>
            <person name="Hong C.E."/>
            <person name="Jo S.H."/>
            <person name="Park J.M."/>
        </authorList>
    </citation>
    <scope>NUCLEOTIDE SEQUENCE [LARGE SCALE GENOMIC DNA]</scope>
    <source>
        <strain evidence="5 6">KB5</strain>
    </source>
</reference>
<gene>
    <name evidence="5" type="ORF">A3K87_17000</name>
</gene>
<evidence type="ECO:0000256" key="2">
    <source>
        <dbReference type="SAM" id="MobiDB-lite"/>
    </source>
</evidence>
<dbReference type="InterPro" id="IPR051398">
    <property type="entry name" value="Polysacch_Deacetylase"/>
</dbReference>
<dbReference type="GO" id="GO:0043708">
    <property type="term" value="P:cell adhesion involved in biofilm formation"/>
    <property type="evidence" value="ECO:0007669"/>
    <property type="project" value="InterPro"/>
</dbReference>
<dbReference type="PANTHER" id="PTHR34216:SF7">
    <property type="entry name" value="POLY-BETA-1,6-N-ACETYL-D-GLUCOSAMINE N-DEACETYLASE"/>
    <property type="match status" value="1"/>
</dbReference>
<dbReference type="EMBL" id="LVHG01000047">
    <property type="protein sequence ID" value="OAK63144.1"/>
    <property type="molecule type" value="Genomic_DNA"/>
</dbReference>
<proteinExistence type="predicted"/>
<dbReference type="Pfam" id="PF14883">
    <property type="entry name" value="GHL13"/>
    <property type="match status" value="1"/>
</dbReference>
<dbReference type="PANTHER" id="PTHR34216">
    <property type="match status" value="1"/>
</dbReference>
<dbReference type="Proteomes" id="UP000077852">
    <property type="component" value="Unassembled WGS sequence"/>
</dbReference>
<dbReference type="Pfam" id="PF01522">
    <property type="entry name" value="Polysacc_deac_1"/>
    <property type="match status" value="1"/>
</dbReference>
<accession>A0AA91IBB5</accession>